<proteinExistence type="inferred from homology"/>
<accession>A0A8J2V156</accession>
<dbReference type="PANTHER" id="PTHR22600:SF57">
    <property type="entry name" value="BETA-N-ACETYLHEXOSAMINIDASE"/>
    <property type="match status" value="1"/>
</dbReference>
<dbReference type="SUPFAM" id="SSF51445">
    <property type="entry name" value="(Trans)glycosidases"/>
    <property type="match status" value="1"/>
</dbReference>
<dbReference type="CDD" id="cd06569">
    <property type="entry name" value="GH20_Sm-chitobiase-like"/>
    <property type="match status" value="1"/>
</dbReference>
<dbReference type="InterPro" id="IPR015882">
    <property type="entry name" value="HEX_bac_N"/>
</dbReference>
<dbReference type="PROSITE" id="PS51257">
    <property type="entry name" value="PROKAR_LIPOPROTEIN"/>
    <property type="match status" value="1"/>
</dbReference>
<dbReference type="SUPFAM" id="SSF49384">
    <property type="entry name" value="Carbohydrate-binding domain"/>
    <property type="match status" value="1"/>
</dbReference>
<evidence type="ECO:0000256" key="4">
    <source>
        <dbReference type="ARBA" id="ARBA00022801"/>
    </source>
</evidence>
<comment type="caution">
    <text evidence="11">The sequence shown here is derived from an EMBL/GenBank/DDBJ whole genome shotgun (WGS) entry which is preliminary data.</text>
</comment>
<evidence type="ECO:0000256" key="9">
    <source>
        <dbReference type="SAM" id="SignalP"/>
    </source>
</evidence>
<reference evidence="11" key="1">
    <citation type="journal article" date="2014" name="Int. J. Syst. Evol. Microbiol.">
        <title>Complete genome sequence of Corynebacterium casei LMG S-19264T (=DSM 44701T), isolated from a smear-ripened cheese.</title>
        <authorList>
            <consortium name="US DOE Joint Genome Institute (JGI-PGF)"/>
            <person name="Walter F."/>
            <person name="Albersmeier A."/>
            <person name="Kalinowski J."/>
            <person name="Ruckert C."/>
        </authorList>
    </citation>
    <scope>NUCLEOTIDE SEQUENCE</scope>
    <source>
        <strain evidence="11">CGMCC 1.12921</strain>
    </source>
</reference>
<keyword evidence="4" id="KW-0378">Hydrolase</keyword>
<dbReference type="Pfam" id="PF03174">
    <property type="entry name" value="CHB_HEX_C"/>
    <property type="match status" value="1"/>
</dbReference>
<organism evidence="11 12">
    <name type="scientific">Aquisalinus flavus</name>
    <dbReference type="NCBI Taxonomy" id="1526572"/>
    <lineage>
        <taxon>Bacteria</taxon>
        <taxon>Pseudomonadati</taxon>
        <taxon>Pseudomonadota</taxon>
        <taxon>Alphaproteobacteria</taxon>
        <taxon>Parvularculales</taxon>
        <taxon>Parvularculaceae</taxon>
        <taxon>Aquisalinus</taxon>
    </lineage>
</organism>
<dbReference type="Pfam" id="PF00728">
    <property type="entry name" value="Glyco_hydro_20"/>
    <property type="match status" value="1"/>
</dbReference>
<gene>
    <name evidence="11" type="primary">hexB</name>
    <name evidence="11" type="ORF">GCM10011342_07240</name>
</gene>
<dbReference type="InterPro" id="IPR014756">
    <property type="entry name" value="Ig_E-set"/>
</dbReference>
<dbReference type="InterPro" id="IPR017853">
    <property type="entry name" value="GH"/>
</dbReference>
<dbReference type="InterPro" id="IPR004866">
    <property type="entry name" value="CHB/HEX_N_dom"/>
</dbReference>
<protein>
    <recommendedName>
        <fullName evidence="3">beta-N-acetylhexosaminidase</fullName>
        <ecNumber evidence="3">3.2.1.52</ecNumber>
    </recommendedName>
    <alternativeName>
        <fullName evidence="6">Beta-N-acetylhexosaminidase</fullName>
    </alternativeName>
    <alternativeName>
        <fullName evidence="7">N-acetyl-beta-glucosaminidase</fullName>
    </alternativeName>
</protein>
<dbReference type="EMBL" id="BMGH01000001">
    <property type="protein sequence ID" value="GGD00775.1"/>
    <property type="molecule type" value="Genomic_DNA"/>
</dbReference>
<dbReference type="Gene3D" id="3.20.20.80">
    <property type="entry name" value="Glycosidases"/>
    <property type="match status" value="1"/>
</dbReference>
<dbReference type="InterPro" id="IPR013783">
    <property type="entry name" value="Ig-like_fold"/>
</dbReference>
<keyword evidence="5" id="KW-0326">Glycosidase</keyword>
<evidence type="ECO:0000256" key="2">
    <source>
        <dbReference type="ARBA" id="ARBA00006285"/>
    </source>
</evidence>
<keyword evidence="9" id="KW-0732">Signal</keyword>
<dbReference type="SUPFAM" id="SSF81296">
    <property type="entry name" value="E set domains"/>
    <property type="match status" value="1"/>
</dbReference>
<evidence type="ECO:0000256" key="7">
    <source>
        <dbReference type="ARBA" id="ARBA00033000"/>
    </source>
</evidence>
<dbReference type="CDD" id="cd02847">
    <property type="entry name" value="E_set_Chitobiase_C"/>
    <property type="match status" value="1"/>
</dbReference>
<evidence type="ECO:0000259" key="10">
    <source>
        <dbReference type="SMART" id="SM01081"/>
    </source>
</evidence>
<dbReference type="InterPro" id="IPR012291">
    <property type="entry name" value="CBM2_carb-bd_dom_sf"/>
</dbReference>
<dbReference type="GO" id="GO:0030247">
    <property type="term" value="F:polysaccharide binding"/>
    <property type="evidence" value="ECO:0007669"/>
    <property type="project" value="InterPro"/>
</dbReference>
<feature type="signal peptide" evidence="9">
    <location>
        <begin position="1"/>
        <end position="19"/>
    </location>
</feature>
<dbReference type="SUPFAM" id="SSF55545">
    <property type="entry name" value="beta-N-acetylhexosaminidase-like domain"/>
    <property type="match status" value="1"/>
</dbReference>
<dbReference type="Gene3D" id="2.60.40.10">
    <property type="entry name" value="Immunoglobulins"/>
    <property type="match status" value="1"/>
</dbReference>
<feature type="domain" description="Chitobiase/beta-hexosaminidases N-terminal" evidence="10">
    <location>
        <begin position="55"/>
        <end position="222"/>
    </location>
</feature>
<name>A0A8J2V156_9PROT</name>
<sequence length="899" mass="97238">MKKVSGLFPSILCVVSLTACGPVADGQSSTPEAADTAAVEGSGQLSQSDIDRLAETLKVTYQVIANKAAECQAGGRSIGATSCYEAKITLHSDEPVTASGWEIYFSQPDPLAFVAPGALSIDHINGDLHVIRPGEEFETVTAQAPVSADLVVRGQVLSEAKLMPNWYVVADGLEARTIDSTRMQTDPETGLLVRPWIVDFPREESHYRKGPGDDTPLATSAFLHDANSIAAPVDNSSVAAAIIPSPASVQRRDGALDLAAGLTVSMDGVDRAAIDAALQRLALFGVAEAAGGVPVSVSVEPDLMGGTESYVLDIGPGAVAITAADDAGAAYALYSLASLVTLGETTVPQLRIEDSPRFGFRGMHIDLARNFHSLDMVLKVMDQMAAYKLNKLHLHLADDEGWRLEIPGLPELTDVGARRCHDPAEDDCLLMQLGSGPTGETEVDGYFSVADYSAILAAAKARHIEVIPSLDMPGHSRAAIKSMEARYRRFMEAGQPEQAREYLLTDFDDTTEYESIQFYTDNTLNVCMESTYHFIDTVITEIATIHEAAGVPLKRYHIGADETAGAWVESPVCQAVFEDPDNGIDDAGDLGGYFIERVANMVAAMDVIPGGWNDGMGHTDPDRMPETVQTNAWGVLPWGGATSAQQQANYGWEVILSIPDALYFDFPYEADPKEGGYYWAGRRVNTRKVFDFMPENLPVHAEFWKDPNEQPFTIDDTLQTDDNGVVTHAPLEEGVRFAGMQGQVWSETLPSDEMVLYMIFPRLLALAERAWHQAEWEVPYDYQGTVYSPQTSHFTSDMRAARDADWARFAAVLAEKELPKLDKAGIPYRIPTVGARLTEGRLLTNTIFPGLPVEMRSAAGEWQAVDGPVDVTGLGDGAIEVRARSADGSRAGRALTVGE</sequence>
<dbReference type="InterPro" id="IPR004867">
    <property type="entry name" value="CHB_C_dom"/>
</dbReference>
<dbReference type="Pfam" id="PF02838">
    <property type="entry name" value="Glyco_hydro_20b"/>
    <property type="match status" value="1"/>
</dbReference>
<dbReference type="RefSeq" id="WP_188159920.1">
    <property type="nucleotide sequence ID" value="NZ_BMGH01000001.1"/>
</dbReference>
<dbReference type="GO" id="GO:0004563">
    <property type="term" value="F:beta-N-acetylhexosaminidase activity"/>
    <property type="evidence" value="ECO:0007669"/>
    <property type="project" value="UniProtKB-EC"/>
</dbReference>
<dbReference type="InterPro" id="IPR015883">
    <property type="entry name" value="Glyco_hydro_20_cat"/>
</dbReference>
<dbReference type="GO" id="GO:0005975">
    <property type="term" value="P:carbohydrate metabolic process"/>
    <property type="evidence" value="ECO:0007669"/>
    <property type="project" value="InterPro"/>
</dbReference>
<keyword evidence="12" id="KW-1185">Reference proteome</keyword>
<dbReference type="GO" id="GO:0016020">
    <property type="term" value="C:membrane"/>
    <property type="evidence" value="ECO:0007669"/>
    <property type="project" value="TreeGrafter"/>
</dbReference>
<evidence type="ECO:0000313" key="12">
    <source>
        <dbReference type="Proteomes" id="UP000613582"/>
    </source>
</evidence>
<dbReference type="GO" id="GO:0030203">
    <property type="term" value="P:glycosaminoglycan metabolic process"/>
    <property type="evidence" value="ECO:0007669"/>
    <property type="project" value="TreeGrafter"/>
</dbReference>
<evidence type="ECO:0000313" key="11">
    <source>
        <dbReference type="EMBL" id="GGD00775.1"/>
    </source>
</evidence>
<dbReference type="Gene3D" id="3.30.379.10">
    <property type="entry name" value="Chitobiase/beta-hexosaminidase domain 2-like"/>
    <property type="match status" value="1"/>
</dbReference>
<dbReference type="AlphaFoldDB" id="A0A8J2V156"/>
<evidence type="ECO:0000256" key="1">
    <source>
        <dbReference type="ARBA" id="ARBA00001231"/>
    </source>
</evidence>
<dbReference type="PRINTS" id="PR00738">
    <property type="entry name" value="GLHYDRLASE20"/>
</dbReference>
<evidence type="ECO:0000256" key="6">
    <source>
        <dbReference type="ARBA" id="ARBA00030512"/>
    </source>
</evidence>
<comment type="catalytic activity">
    <reaction evidence="1">
        <text>Hydrolysis of terminal non-reducing N-acetyl-D-hexosamine residues in N-acetyl-beta-D-hexosaminides.</text>
        <dbReference type="EC" id="3.2.1.52"/>
    </reaction>
</comment>
<dbReference type="InterPro" id="IPR025705">
    <property type="entry name" value="Beta_hexosaminidase_sua/sub"/>
</dbReference>
<dbReference type="Gene3D" id="2.60.40.290">
    <property type="match status" value="1"/>
</dbReference>
<reference evidence="11" key="2">
    <citation type="submission" date="2020-09" db="EMBL/GenBank/DDBJ databases">
        <authorList>
            <person name="Sun Q."/>
            <person name="Zhou Y."/>
        </authorList>
    </citation>
    <scope>NUCLEOTIDE SEQUENCE</scope>
    <source>
        <strain evidence="11">CGMCC 1.12921</strain>
    </source>
</reference>
<dbReference type="EC" id="3.2.1.52" evidence="3"/>
<dbReference type="SMART" id="SM01081">
    <property type="entry name" value="CHB_HEX"/>
    <property type="match status" value="1"/>
</dbReference>
<feature type="chain" id="PRO_5035304328" description="beta-N-acetylhexosaminidase" evidence="9">
    <location>
        <begin position="20"/>
        <end position="899"/>
    </location>
</feature>
<dbReference type="Proteomes" id="UP000613582">
    <property type="component" value="Unassembled WGS sequence"/>
</dbReference>
<feature type="active site" description="Proton donor" evidence="8">
    <location>
        <position position="562"/>
    </location>
</feature>
<dbReference type="InterPro" id="IPR008965">
    <property type="entry name" value="CBM2/CBM3_carb-bd_dom_sf"/>
</dbReference>
<evidence type="ECO:0000256" key="8">
    <source>
        <dbReference type="PIRSR" id="PIRSR625705-1"/>
    </source>
</evidence>
<evidence type="ECO:0000256" key="3">
    <source>
        <dbReference type="ARBA" id="ARBA00012663"/>
    </source>
</evidence>
<dbReference type="InterPro" id="IPR029018">
    <property type="entry name" value="Hex-like_dom2"/>
</dbReference>
<dbReference type="Pfam" id="PF03173">
    <property type="entry name" value="CHB_HEX"/>
    <property type="match status" value="1"/>
</dbReference>
<comment type="similarity">
    <text evidence="2">Belongs to the glycosyl hydrolase 20 family.</text>
</comment>
<evidence type="ECO:0000256" key="5">
    <source>
        <dbReference type="ARBA" id="ARBA00023295"/>
    </source>
</evidence>
<dbReference type="PANTHER" id="PTHR22600">
    <property type="entry name" value="BETA-HEXOSAMINIDASE"/>
    <property type="match status" value="1"/>
</dbReference>